<keyword evidence="2" id="KW-1185">Reference proteome</keyword>
<reference evidence="1" key="2">
    <citation type="submission" date="2020-05" db="UniProtKB">
        <authorList>
            <consortium name="EnsemblMetazoa"/>
        </authorList>
    </citation>
    <scope>IDENTIFICATION</scope>
    <source>
        <strain evidence="1">IAEA</strain>
    </source>
</reference>
<evidence type="ECO:0000313" key="2">
    <source>
        <dbReference type="Proteomes" id="UP000091820"/>
    </source>
</evidence>
<protein>
    <submittedName>
        <fullName evidence="1">Uncharacterized protein</fullName>
    </submittedName>
</protein>
<dbReference type="VEuPathDB" id="VectorBase:GBRI034545"/>
<reference evidence="2" key="1">
    <citation type="submission" date="2014-03" db="EMBL/GenBank/DDBJ databases">
        <authorList>
            <person name="Aksoy S."/>
            <person name="Warren W."/>
            <person name="Wilson R.K."/>
        </authorList>
    </citation>
    <scope>NUCLEOTIDE SEQUENCE [LARGE SCALE GENOMIC DNA]</scope>
    <source>
        <strain evidence="2">IAEA</strain>
    </source>
</reference>
<sequence>MEKTCMELANHQIIQEYHQEYHLIYFKRRLLRRSIIFENEMRFIILYACMLGMYCISNRDEGSRFLYTNLHFVINKWLWDWTEVSICSKKCKVIYTWDGVMVIPDVISQASGVKPLDFLYVNGIALSHSNFCGFVLLNIFRYDFLFNLLTASVKVVYDYFSFHVNNLYDFARHCLILQI</sequence>
<dbReference type="EnsemblMetazoa" id="GBRI034545-RA">
    <property type="protein sequence ID" value="GBRI034545-PA"/>
    <property type="gene ID" value="GBRI034545"/>
</dbReference>
<accession>A0A1A9WW15</accession>
<evidence type="ECO:0000313" key="1">
    <source>
        <dbReference type="EnsemblMetazoa" id="GBRI034545-PA"/>
    </source>
</evidence>
<organism evidence="1 2">
    <name type="scientific">Glossina brevipalpis</name>
    <dbReference type="NCBI Taxonomy" id="37001"/>
    <lineage>
        <taxon>Eukaryota</taxon>
        <taxon>Metazoa</taxon>
        <taxon>Ecdysozoa</taxon>
        <taxon>Arthropoda</taxon>
        <taxon>Hexapoda</taxon>
        <taxon>Insecta</taxon>
        <taxon>Pterygota</taxon>
        <taxon>Neoptera</taxon>
        <taxon>Endopterygota</taxon>
        <taxon>Diptera</taxon>
        <taxon>Brachycera</taxon>
        <taxon>Muscomorpha</taxon>
        <taxon>Hippoboscoidea</taxon>
        <taxon>Glossinidae</taxon>
        <taxon>Glossina</taxon>
    </lineage>
</organism>
<dbReference type="Proteomes" id="UP000091820">
    <property type="component" value="Unassembled WGS sequence"/>
</dbReference>
<name>A0A1A9WW15_9MUSC</name>
<proteinExistence type="predicted"/>
<dbReference type="AlphaFoldDB" id="A0A1A9WW15"/>